<reference evidence="6 7" key="1">
    <citation type="submission" date="2021-05" db="EMBL/GenBank/DDBJ databases">
        <title>Shewanella sp. JM162201.</title>
        <authorList>
            <person name="Xu S."/>
            <person name="Li A."/>
        </authorList>
    </citation>
    <scope>NUCLEOTIDE SEQUENCE [LARGE SCALE GENOMIC DNA]</scope>
    <source>
        <strain evidence="6 7">JM162201</strain>
    </source>
</reference>
<sequence length="234" mass="26422">MSAHTLLQTPVGELVAQDFRRAHVFSRFNIDFCCGGGRILLEACERAGADATKVLEALNSQTTEGQPDNALAQLPLAELIDYIEQKHHNYVRNTAPLLLEYAEKMLRAHGEHYEVIKPLTGWIRALVDDLMPHLMKEEQILFPAVKALAAGESVNGCFGHIGNPIRAMEYEHDEAGTILAKLRQLTDNYRAPEYACTTWRICYQTLAEFEADLHRHIHLENNLLFPKTLELSMS</sequence>
<evidence type="ECO:0000256" key="1">
    <source>
        <dbReference type="ARBA" id="ARBA00004496"/>
    </source>
</evidence>
<name>A0ABS5VA55_9GAMM</name>
<evidence type="ECO:0000259" key="5">
    <source>
        <dbReference type="Pfam" id="PF01814"/>
    </source>
</evidence>
<keyword evidence="4" id="KW-0408">Iron</keyword>
<dbReference type="RefSeq" id="WP_214508763.1">
    <property type="nucleotide sequence ID" value="NZ_JAHEPS010000015.1"/>
</dbReference>
<evidence type="ECO:0000313" key="7">
    <source>
        <dbReference type="Proteomes" id="UP001195903"/>
    </source>
</evidence>
<dbReference type="NCBIfam" id="TIGR03652">
    <property type="entry name" value="FeS_repair_RIC"/>
    <property type="match status" value="1"/>
</dbReference>
<evidence type="ECO:0000256" key="3">
    <source>
        <dbReference type="ARBA" id="ARBA00022723"/>
    </source>
</evidence>
<dbReference type="Proteomes" id="UP001195903">
    <property type="component" value="Unassembled WGS sequence"/>
</dbReference>
<proteinExistence type="predicted"/>
<dbReference type="Pfam" id="PF01814">
    <property type="entry name" value="Hemerythrin"/>
    <property type="match status" value="1"/>
</dbReference>
<keyword evidence="7" id="KW-1185">Reference proteome</keyword>
<evidence type="ECO:0000256" key="4">
    <source>
        <dbReference type="ARBA" id="ARBA00023004"/>
    </source>
</evidence>
<dbReference type="Gene3D" id="1.20.120.520">
    <property type="entry name" value="nmb1532 protein domain like"/>
    <property type="match status" value="1"/>
</dbReference>
<gene>
    <name evidence="6" type="primary">ric</name>
    <name evidence="6" type="ORF">KJI95_18890</name>
</gene>
<dbReference type="PANTHER" id="PTHR36438:SF1">
    <property type="entry name" value="IRON-SULFUR CLUSTER REPAIR PROTEIN YTFE"/>
    <property type="match status" value="1"/>
</dbReference>
<evidence type="ECO:0000256" key="2">
    <source>
        <dbReference type="ARBA" id="ARBA00022490"/>
    </source>
</evidence>
<evidence type="ECO:0000313" key="6">
    <source>
        <dbReference type="EMBL" id="MBT1446566.1"/>
    </source>
</evidence>
<organism evidence="6 7">
    <name type="scientific">Shewanella jiangmenensis</name>
    <dbReference type="NCBI Taxonomy" id="2837387"/>
    <lineage>
        <taxon>Bacteria</taxon>
        <taxon>Pseudomonadati</taxon>
        <taxon>Pseudomonadota</taxon>
        <taxon>Gammaproteobacteria</taxon>
        <taxon>Alteromonadales</taxon>
        <taxon>Shewanellaceae</taxon>
        <taxon>Shewanella</taxon>
    </lineage>
</organism>
<accession>A0ABS5VA55</accession>
<keyword evidence="3" id="KW-0479">Metal-binding</keyword>
<dbReference type="InterPro" id="IPR012312">
    <property type="entry name" value="Hemerythrin-like"/>
</dbReference>
<feature type="domain" description="Hemerythrin-like" evidence="5">
    <location>
        <begin position="86"/>
        <end position="227"/>
    </location>
</feature>
<dbReference type="Pfam" id="PF04405">
    <property type="entry name" value="ScdA_N"/>
    <property type="match status" value="1"/>
</dbReference>
<dbReference type="EMBL" id="JAHEPS010000015">
    <property type="protein sequence ID" value="MBT1446566.1"/>
    <property type="molecule type" value="Genomic_DNA"/>
</dbReference>
<comment type="caution">
    <text evidence="6">The sequence shown here is derived from an EMBL/GenBank/DDBJ whole genome shotgun (WGS) entry which is preliminary data.</text>
</comment>
<dbReference type="PANTHER" id="PTHR36438">
    <property type="entry name" value="IRON-SULFUR CLUSTER REPAIR PROTEIN YTFE"/>
    <property type="match status" value="1"/>
</dbReference>
<dbReference type="InterPro" id="IPR019903">
    <property type="entry name" value="RIC_family"/>
</dbReference>
<keyword evidence="2" id="KW-0963">Cytoplasm</keyword>
<protein>
    <submittedName>
        <fullName evidence="6">Iron-sulfur cluster repair di-iron protein</fullName>
    </submittedName>
</protein>
<comment type="subcellular location">
    <subcellularLocation>
        <location evidence="1">Cytoplasm</location>
    </subcellularLocation>
</comment>